<feature type="region of interest" description="Disordered" evidence="1">
    <location>
        <begin position="489"/>
        <end position="580"/>
    </location>
</feature>
<feature type="compositionally biased region" description="Polar residues" evidence="1">
    <location>
        <begin position="636"/>
        <end position="656"/>
    </location>
</feature>
<comment type="caution">
    <text evidence="3">The sequence shown here is derived from an EMBL/GenBank/DDBJ whole genome shotgun (WGS) entry which is preliminary data.</text>
</comment>
<evidence type="ECO:0000259" key="2">
    <source>
        <dbReference type="Pfam" id="PF16561"/>
    </source>
</evidence>
<feature type="compositionally biased region" description="Basic and acidic residues" evidence="1">
    <location>
        <begin position="559"/>
        <end position="568"/>
    </location>
</feature>
<feature type="compositionally biased region" description="Basic and acidic residues" evidence="1">
    <location>
        <begin position="599"/>
        <end position="608"/>
    </location>
</feature>
<dbReference type="Gene3D" id="2.60.40.10">
    <property type="entry name" value="Immunoglobulins"/>
    <property type="match status" value="1"/>
</dbReference>
<gene>
    <name evidence="3" type="ORF">EV44_g6021</name>
</gene>
<dbReference type="SUPFAM" id="SSF81296">
    <property type="entry name" value="E set domains"/>
    <property type="match status" value="1"/>
</dbReference>
<dbReference type="EMBL" id="JNVN01002805">
    <property type="protein sequence ID" value="KHJ31547.1"/>
    <property type="molecule type" value="Genomic_DNA"/>
</dbReference>
<dbReference type="Pfam" id="PF16561">
    <property type="entry name" value="AMPK1_CBM"/>
    <property type="match status" value="1"/>
</dbReference>
<dbReference type="OMA" id="WHEPREM"/>
<name>A0A0B1NYR8_UNCNE</name>
<keyword evidence="4" id="KW-1185">Reference proteome</keyword>
<feature type="region of interest" description="Disordered" evidence="1">
    <location>
        <begin position="241"/>
        <end position="280"/>
    </location>
</feature>
<reference evidence="3 4" key="1">
    <citation type="journal article" date="2014" name="BMC Genomics">
        <title>Adaptive genomic structural variation in the grape powdery mildew pathogen, Erysiphe necator.</title>
        <authorList>
            <person name="Jones L."/>
            <person name="Riaz S."/>
            <person name="Morales-Cruz A."/>
            <person name="Amrine K.C."/>
            <person name="McGuire B."/>
            <person name="Gubler W.D."/>
            <person name="Walker M.A."/>
            <person name="Cantu D."/>
        </authorList>
    </citation>
    <scope>NUCLEOTIDE SEQUENCE [LARGE SCALE GENOMIC DNA]</scope>
    <source>
        <strain evidence="4">c</strain>
    </source>
</reference>
<feature type="region of interest" description="Disordered" evidence="1">
    <location>
        <begin position="599"/>
        <end position="670"/>
    </location>
</feature>
<evidence type="ECO:0000313" key="4">
    <source>
        <dbReference type="Proteomes" id="UP000030854"/>
    </source>
</evidence>
<sequence>MLSLKPNINDPKYGTFRIGFTSKEAKPPVFIAGTFTNPPWQPLKMESFERKGPDEYKFEIRLDLPRGQDYQYKFRLGREDHWNLNEEEPIVKDEAGNRNNLLPTERNKYGWRERKKVSNQGEEVLEERVLTKFTAEERQKTLETLVTKNQQSVTEDTNLKTDLDSSNFLDKNRSDNNQQQSIQQLTSHTEDLRKYISDIKVTDTGIMVPEVPRDPAPTPANLKPFNGLAEINYEDLKQNNKSLLSNGSKTNRKLSSRESFKKGAKNELDTPEKGSETRYSQQMRNIDIANTAAEVADTAVILDQEPSSPPISDTEAGQIGLRRLSTTPIAEVASVAAEVADVAASLDNEQATGKTSRQLLDENAERLFGSGHTTPVEERVPRFSHEFPTFQDPSGPRKSQSDIFIPSLPKREEIPDNLDLNDPSIELFPTDRASILAKLKEIQERLPEDEAHFESLPKPSVVLPEDWSMNDFDTVSPKIFNSQLTKSLQPITEEEDSKSQDSHSQEAITQEKSSIYNGHTSEDNDLERTKTKTIPNGKMTEDQDQEENLNEMNSIQNRPKSERNKQLSDESGPYVNQNGQKALNDKSFCCSTKIESESNCKPETESHDSSTQSLFSFHDNDLTSPNQEQEKKSENNDSNNTANFTKSQCESDMTCKNKSKPPGISNGVAKPICKSKISQKIDSDDKVTPKTLQNIPRDSHISSFLDLVWRLLLLDWIGNIINWFWGSRKHDT</sequence>
<dbReference type="CDD" id="cd02859">
    <property type="entry name" value="E_set_AMPKbeta_like_N"/>
    <property type="match status" value="1"/>
</dbReference>
<proteinExistence type="predicted"/>
<evidence type="ECO:0000256" key="1">
    <source>
        <dbReference type="SAM" id="MobiDB-lite"/>
    </source>
</evidence>
<dbReference type="HOGENOM" id="CLU_343565_0_0_1"/>
<dbReference type="InterPro" id="IPR032640">
    <property type="entry name" value="AMPK1_CBM"/>
</dbReference>
<organism evidence="3 4">
    <name type="scientific">Uncinula necator</name>
    <name type="common">Grape powdery mildew</name>
    <dbReference type="NCBI Taxonomy" id="52586"/>
    <lineage>
        <taxon>Eukaryota</taxon>
        <taxon>Fungi</taxon>
        <taxon>Dikarya</taxon>
        <taxon>Ascomycota</taxon>
        <taxon>Pezizomycotina</taxon>
        <taxon>Leotiomycetes</taxon>
        <taxon>Erysiphales</taxon>
        <taxon>Erysiphaceae</taxon>
        <taxon>Erysiphe</taxon>
    </lineage>
</organism>
<dbReference type="AlphaFoldDB" id="A0A0B1NYR8"/>
<dbReference type="InterPro" id="IPR013783">
    <property type="entry name" value="Ig-like_fold"/>
</dbReference>
<feature type="domain" description="AMP-activated protein kinase glycogen-binding" evidence="2">
    <location>
        <begin position="29"/>
        <end position="107"/>
    </location>
</feature>
<feature type="compositionally biased region" description="Polar residues" evidence="1">
    <location>
        <begin position="505"/>
        <end position="519"/>
    </location>
</feature>
<evidence type="ECO:0000313" key="3">
    <source>
        <dbReference type="EMBL" id="KHJ31547.1"/>
    </source>
</evidence>
<feature type="compositionally biased region" description="Polar residues" evidence="1">
    <location>
        <begin position="164"/>
        <end position="187"/>
    </location>
</feature>
<dbReference type="InterPro" id="IPR014756">
    <property type="entry name" value="Ig_E-set"/>
</dbReference>
<dbReference type="STRING" id="52586.A0A0B1NYR8"/>
<dbReference type="Proteomes" id="UP000030854">
    <property type="component" value="Unassembled WGS sequence"/>
</dbReference>
<feature type="compositionally biased region" description="Basic and acidic residues" evidence="1">
    <location>
        <begin position="255"/>
        <end position="276"/>
    </location>
</feature>
<feature type="region of interest" description="Disordered" evidence="1">
    <location>
        <begin position="149"/>
        <end position="189"/>
    </location>
</feature>
<accession>A0A0B1NYR8</accession>
<feature type="compositionally biased region" description="Basic and acidic residues" evidence="1">
    <location>
        <begin position="520"/>
        <end position="530"/>
    </location>
</feature>
<protein>
    <submittedName>
        <fullName evidence="3">Putative pt repeat family protein</fullName>
    </submittedName>
</protein>